<protein>
    <submittedName>
        <fullName evidence="1">Uncharacterized protein</fullName>
    </submittedName>
</protein>
<accession>A0A0A9A2P2</accession>
<proteinExistence type="predicted"/>
<dbReference type="EMBL" id="GBRH01256578">
    <property type="protein sequence ID" value="JAD41317.1"/>
    <property type="molecule type" value="Transcribed_RNA"/>
</dbReference>
<dbReference type="AlphaFoldDB" id="A0A0A9A2P2"/>
<sequence length="134" mass="14926">MNKSCDDRGITDDQHLDCFKFTEEKRKYQRLNNAGVQIQDAKGNSKKGHLACLPKFQNKAPEASPCRNSYQALLISREMLVKGCGKLACVIRRTAAVCFTPSTGADEDDLPYTQLDKVTHALSREAFGPLYLVT</sequence>
<organism evidence="1">
    <name type="scientific">Arundo donax</name>
    <name type="common">Giant reed</name>
    <name type="synonym">Donax arundinaceus</name>
    <dbReference type="NCBI Taxonomy" id="35708"/>
    <lineage>
        <taxon>Eukaryota</taxon>
        <taxon>Viridiplantae</taxon>
        <taxon>Streptophyta</taxon>
        <taxon>Embryophyta</taxon>
        <taxon>Tracheophyta</taxon>
        <taxon>Spermatophyta</taxon>
        <taxon>Magnoliopsida</taxon>
        <taxon>Liliopsida</taxon>
        <taxon>Poales</taxon>
        <taxon>Poaceae</taxon>
        <taxon>PACMAD clade</taxon>
        <taxon>Arundinoideae</taxon>
        <taxon>Arundineae</taxon>
        <taxon>Arundo</taxon>
    </lineage>
</organism>
<name>A0A0A9A2P2_ARUDO</name>
<reference evidence="1" key="2">
    <citation type="journal article" date="2015" name="Data Brief">
        <title>Shoot transcriptome of the giant reed, Arundo donax.</title>
        <authorList>
            <person name="Barrero R.A."/>
            <person name="Guerrero F.D."/>
            <person name="Moolhuijzen P."/>
            <person name="Goolsby J.A."/>
            <person name="Tidwell J."/>
            <person name="Bellgard S.E."/>
            <person name="Bellgard M.I."/>
        </authorList>
    </citation>
    <scope>NUCLEOTIDE SEQUENCE</scope>
    <source>
        <tissue evidence="1">Shoot tissue taken approximately 20 cm above the soil surface</tissue>
    </source>
</reference>
<evidence type="ECO:0000313" key="1">
    <source>
        <dbReference type="EMBL" id="JAD41317.1"/>
    </source>
</evidence>
<reference evidence="1" key="1">
    <citation type="submission" date="2014-09" db="EMBL/GenBank/DDBJ databases">
        <authorList>
            <person name="Magalhaes I.L.F."/>
            <person name="Oliveira U."/>
            <person name="Santos F.R."/>
            <person name="Vidigal T.H.D.A."/>
            <person name="Brescovit A.D."/>
            <person name="Santos A.J."/>
        </authorList>
    </citation>
    <scope>NUCLEOTIDE SEQUENCE</scope>
    <source>
        <tissue evidence="1">Shoot tissue taken approximately 20 cm above the soil surface</tissue>
    </source>
</reference>